<dbReference type="PROSITE" id="PS51918">
    <property type="entry name" value="RADICAL_SAM"/>
    <property type="match status" value="1"/>
</dbReference>
<evidence type="ECO:0000256" key="3">
    <source>
        <dbReference type="ARBA" id="ARBA00022679"/>
    </source>
</evidence>
<dbReference type="SFLD" id="SFLDS00029">
    <property type="entry name" value="Radical_SAM"/>
    <property type="match status" value="1"/>
</dbReference>
<organism evidence="10 11">
    <name type="scientific">Thermotoga petrophila</name>
    <dbReference type="NCBI Taxonomy" id="93929"/>
    <lineage>
        <taxon>Bacteria</taxon>
        <taxon>Thermotogati</taxon>
        <taxon>Thermotogota</taxon>
        <taxon>Thermotogae</taxon>
        <taxon>Thermotogales</taxon>
        <taxon>Thermotogaceae</taxon>
        <taxon>Thermotoga</taxon>
    </lineage>
</organism>
<evidence type="ECO:0000256" key="5">
    <source>
        <dbReference type="ARBA" id="ARBA00022723"/>
    </source>
</evidence>
<dbReference type="Proteomes" id="UP000058636">
    <property type="component" value="Unassembled WGS sequence"/>
</dbReference>
<keyword evidence="2" id="KW-0489">Methyltransferase</keyword>
<dbReference type="AlphaFoldDB" id="A0A101EQS3"/>
<protein>
    <submittedName>
        <fullName evidence="10">Radical SAM domain protein</fullName>
    </submittedName>
</protein>
<dbReference type="SMART" id="SM00729">
    <property type="entry name" value="Elp3"/>
    <property type="match status" value="1"/>
</dbReference>
<proteinExistence type="predicted"/>
<comment type="cofactor">
    <cofactor evidence="1">
        <name>[4Fe-4S] cluster</name>
        <dbReference type="ChEBI" id="CHEBI:49883"/>
    </cofactor>
</comment>
<evidence type="ECO:0000256" key="6">
    <source>
        <dbReference type="ARBA" id="ARBA00023004"/>
    </source>
</evidence>
<name>A0A101EQS3_9THEM</name>
<dbReference type="InterPro" id="IPR034466">
    <property type="entry name" value="Methyltransferase_Class_B"/>
</dbReference>
<dbReference type="InterPro" id="IPR058240">
    <property type="entry name" value="rSAM_sf"/>
</dbReference>
<sequence length="449" mass="51745">MNSKEVILMRVLLINPYSGGYYYRLGAVYPPLGLMYISSSLKRKGHSVALIDMNVEKFDLERFNFRDYDVVGISADTVRFPVVERIAEKAKAQNVTVVMGGPHTTACYHEILQKGLCDYVVLGEGERAFSDLVESIASSEKYPLIPGVAYMKDGEVIALPSRFLENLDDLPFPDREKVHLYRTKFAGERATSLITSRGCPFNCEFCSASQFMGRRIRWRSIENVIDELKILKKLGYGSVIFFDDNFTINPKRVVNLCEEMMRKDLRFKWWAFSRADELLGREDMVEAMSKAGCRMLFIGFESANDEVLEEYGKNLKSDIAFDVMNLLKKYKIDVFASFVIGALKDTRKTIEKTVKLAKKLKASIVQFSILTPYPGTVLFEKLKHLIFEKDWRKFDGTHLVFKHPNFSPKELRRLFIKAYYAVYTSPRLIFRRGIPFLVRLLSHREAYSL</sequence>
<dbReference type="GO" id="GO:0031419">
    <property type="term" value="F:cobalamin binding"/>
    <property type="evidence" value="ECO:0007669"/>
    <property type="project" value="InterPro"/>
</dbReference>
<evidence type="ECO:0000259" key="9">
    <source>
        <dbReference type="PROSITE" id="PS51918"/>
    </source>
</evidence>
<dbReference type="Pfam" id="PF02310">
    <property type="entry name" value="B12-binding"/>
    <property type="match status" value="1"/>
</dbReference>
<dbReference type="PROSITE" id="PS51332">
    <property type="entry name" value="B12_BINDING"/>
    <property type="match status" value="1"/>
</dbReference>
<dbReference type="CDD" id="cd01335">
    <property type="entry name" value="Radical_SAM"/>
    <property type="match status" value="1"/>
</dbReference>
<dbReference type="InterPro" id="IPR006158">
    <property type="entry name" value="Cobalamin-bd"/>
</dbReference>
<dbReference type="PANTHER" id="PTHR43409">
    <property type="entry name" value="ANAEROBIC MAGNESIUM-PROTOPORPHYRIN IX MONOMETHYL ESTER CYCLASE-RELATED"/>
    <property type="match status" value="1"/>
</dbReference>
<gene>
    <name evidence="10" type="ORF">XD57_0722</name>
</gene>
<evidence type="ECO:0000256" key="7">
    <source>
        <dbReference type="ARBA" id="ARBA00023014"/>
    </source>
</evidence>
<feature type="domain" description="Radical SAM core" evidence="9">
    <location>
        <begin position="185"/>
        <end position="409"/>
    </location>
</feature>
<evidence type="ECO:0000256" key="4">
    <source>
        <dbReference type="ARBA" id="ARBA00022691"/>
    </source>
</evidence>
<reference evidence="10 11" key="1">
    <citation type="journal article" date="2015" name="MBio">
        <title>Genome-Resolved Metagenomic Analysis Reveals Roles for Candidate Phyla and Other Microbial Community Members in Biogeochemical Transformations in Oil Reservoirs.</title>
        <authorList>
            <person name="Hu P."/>
            <person name="Tom L."/>
            <person name="Singh A."/>
            <person name="Thomas B.C."/>
            <person name="Baker B.J."/>
            <person name="Piceno Y.M."/>
            <person name="Andersen G.L."/>
            <person name="Banfield J.F."/>
        </authorList>
    </citation>
    <scope>NUCLEOTIDE SEQUENCE [LARGE SCALE GENOMIC DNA]</scope>
    <source>
        <strain evidence="10">46_26</strain>
    </source>
</reference>
<dbReference type="SFLD" id="SFLDG01123">
    <property type="entry name" value="methyltransferase_(Class_B)"/>
    <property type="match status" value="1"/>
</dbReference>
<dbReference type="Gene3D" id="3.80.30.20">
    <property type="entry name" value="tm_1862 like domain"/>
    <property type="match status" value="1"/>
</dbReference>
<evidence type="ECO:0000259" key="8">
    <source>
        <dbReference type="PROSITE" id="PS51332"/>
    </source>
</evidence>
<accession>A0A101EQS3</accession>
<evidence type="ECO:0000313" key="10">
    <source>
        <dbReference type="EMBL" id="KUK23173.1"/>
    </source>
</evidence>
<dbReference type="InterPro" id="IPR007197">
    <property type="entry name" value="rSAM"/>
</dbReference>
<keyword evidence="5" id="KW-0479">Metal-binding</keyword>
<dbReference type="InterPro" id="IPR006638">
    <property type="entry name" value="Elp3/MiaA/NifB-like_rSAM"/>
</dbReference>
<dbReference type="InterPro" id="IPR051198">
    <property type="entry name" value="BchE-like"/>
</dbReference>
<comment type="caution">
    <text evidence="10">The sequence shown here is derived from an EMBL/GenBank/DDBJ whole genome shotgun (WGS) entry which is preliminary data.</text>
</comment>
<dbReference type="Pfam" id="PF04055">
    <property type="entry name" value="Radical_SAM"/>
    <property type="match status" value="1"/>
</dbReference>
<keyword evidence="3" id="KW-0808">Transferase</keyword>
<evidence type="ECO:0000313" key="11">
    <source>
        <dbReference type="Proteomes" id="UP000058636"/>
    </source>
</evidence>
<dbReference type="PANTHER" id="PTHR43409:SF7">
    <property type="entry name" value="BLL1977 PROTEIN"/>
    <property type="match status" value="1"/>
</dbReference>
<dbReference type="Gene3D" id="3.40.50.280">
    <property type="entry name" value="Cobalamin-binding domain"/>
    <property type="match status" value="1"/>
</dbReference>
<dbReference type="GO" id="GO:0003824">
    <property type="term" value="F:catalytic activity"/>
    <property type="evidence" value="ECO:0007669"/>
    <property type="project" value="InterPro"/>
</dbReference>
<evidence type="ECO:0000256" key="2">
    <source>
        <dbReference type="ARBA" id="ARBA00022603"/>
    </source>
</evidence>
<dbReference type="SFLD" id="SFLDG01082">
    <property type="entry name" value="B12-binding_domain_containing"/>
    <property type="match status" value="1"/>
</dbReference>
<dbReference type="GO" id="GO:0005829">
    <property type="term" value="C:cytosol"/>
    <property type="evidence" value="ECO:0007669"/>
    <property type="project" value="TreeGrafter"/>
</dbReference>
<dbReference type="InterPro" id="IPR023404">
    <property type="entry name" value="rSAM_horseshoe"/>
</dbReference>
<dbReference type="PATRIC" id="fig|93930.3.peg.1574"/>
<keyword evidence="6" id="KW-0408">Iron</keyword>
<evidence type="ECO:0000256" key="1">
    <source>
        <dbReference type="ARBA" id="ARBA00001966"/>
    </source>
</evidence>
<keyword evidence="4" id="KW-0949">S-adenosyl-L-methionine</keyword>
<dbReference type="EMBL" id="LGFG01000044">
    <property type="protein sequence ID" value="KUK23173.1"/>
    <property type="molecule type" value="Genomic_DNA"/>
</dbReference>
<dbReference type="CDD" id="cd02068">
    <property type="entry name" value="radical_SAM_B12_BD"/>
    <property type="match status" value="1"/>
</dbReference>
<feature type="domain" description="B12-binding" evidence="8">
    <location>
        <begin position="10"/>
        <end position="143"/>
    </location>
</feature>
<dbReference type="SUPFAM" id="SSF102114">
    <property type="entry name" value="Radical SAM enzymes"/>
    <property type="match status" value="1"/>
</dbReference>
<dbReference type="GO" id="GO:0051539">
    <property type="term" value="F:4 iron, 4 sulfur cluster binding"/>
    <property type="evidence" value="ECO:0007669"/>
    <property type="project" value="UniProtKB-KW"/>
</dbReference>
<dbReference type="GO" id="GO:0046872">
    <property type="term" value="F:metal ion binding"/>
    <property type="evidence" value="ECO:0007669"/>
    <property type="project" value="UniProtKB-KW"/>
</dbReference>
<keyword evidence="7" id="KW-0411">Iron-sulfur</keyword>